<organism evidence="2 3">
    <name type="scientific">Candidatus Pullilachnospira stercoravium</name>
    <dbReference type="NCBI Taxonomy" id="2840913"/>
    <lineage>
        <taxon>Bacteria</taxon>
        <taxon>Bacillati</taxon>
        <taxon>Bacillota</taxon>
        <taxon>Clostridia</taxon>
        <taxon>Lachnospirales</taxon>
        <taxon>Lachnospiraceae</taxon>
        <taxon>Lachnospiraceae incertae sedis</taxon>
        <taxon>Candidatus Pullilachnospira</taxon>
    </lineage>
</organism>
<dbReference type="EMBL" id="DVON01000099">
    <property type="protein sequence ID" value="HIV12405.1"/>
    <property type="molecule type" value="Genomic_DNA"/>
</dbReference>
<comment type="caution">
    <text evidence="2">The sequence shown here is derived from an EMBL/GenBank/DDBJ whole genome shotgun (WGS) entry which is preliminary data.</text>
</comment>
<reference evidence="2" key="1">
    <citation type="submission" date="2020-10" db="EMBL/GenBank/DDBJ databases">
        <authorList>
            <person name="Gilroy R."/>
        </authorList>
    </citation>
    <scope>NUCLEOTIDE SEQUENCE</scope>
    <source>
        <strain evidence="2">ChiBcec2-4451</strain>
    </source>
</reference>
<keyword evidence="1 2" id="KW-0378">Hydrolase</keyword>
<dbReference type="Pfam" id="PF00702">
    <property type="entry name" value="Hydrolase"/>
    <property type="match status" value="1"/>
</dbReference>
<dbReference type="InterPro" id="IPR006439">
    <property type="entry name" value="HAD-SF_hydro_IA"/>
</dbReference>
<proteinExistence type="predicted"/>
<dbReference type="InterPro" id="IPR051540">
    <property type="entry name" value="S-2-haloacid_dehalogenase"/>
</dbReference>
<dbReference type="Gene3D" id="3.40.50.1000">
    <property type="entry name" value="HAD superfamily/HAD-like"/>
    <property type="match status" value="1"/>
</dbReference>
<dbReference type="AlphaFoldDB" id="A0A9D1NTA2"/>
<accession>A0A9D1NTA2</accession>
<protein>
    <submittedName>
        <fullName evidence="2">HAD family hydrolase</fullName>
    </submittedName>
</protein>
<evidence type="ECO:0000313" key="3">
    <source>
        <dbReference type="Proteomes" id="UP000886723"/>
    </source>
</evidence>
<dbReference type="InterPro" id="IPR036412">
    <property type="entry name" value="HAD-like_sf"/>
</dbReference>
<dbReference type="PANTHER" id="PTHR43316">
    <property type="entry name" value="HYDROLASE, HALOACID DELAHOGENASE-RELATED"/>
    <property type="match status" value="1"/>
</dbReference>
<dbReference type="Proteomes" id="UP000886723">
    <property type="component" value="Unassembled WGS sequence"/>
</dbReference>
<evidence type="ECO:0000313" key="2">
    <source>
        <dbReference type="EMBL" id="HIV12405.1"/>
    </source>
</evidence>
<evidence type="ECO:0000256" key="1">
    <source>
        <dbReference type="ARBA" id="ARBA00022801"/>
    </source>
</evidence>
<gene>
    <name evidence="2" type="ORF">IAA63_04595</name>
</gene>
<dbReference type="NCBIfam" id="TIGR01549">
    <property type="entry name" value="HAD-SF-IA-v1"/>
    <property type="match status" value="1"/>
</dbReference>
<dbReference type="SUPFAM" id="SSF56784">
    <property type="entry name" value="HAD-like"/>
    <property type="match status" value="1"/>
</dbReference>
<name>A0A9D1NTA2_9FIRM</name>
<dbReference type="GO" id="GO:0016787">
    <property type="term" value="F:hydrolase activity"/>
    <property type="evidence" value="ECO:0007669"/>
    <property type="project" value="UniProtKB-KW"/>
</dbReference>
<reference evidence="2" key="2">
    <citation type="journal article" date="2021" name="PeerJ">
        <title>Extensive microbial diversity within the chicken gut microbiome revealed by metagenomics and culture.</title>
        <authorList>
            <person name="Gilroy R."/>
            <person name="Ravi A."/>
            <person name="Getino M."/>
            <person name="Pursley I."/>
            <person name="Horton D.L."/>
            <person name="Alikhan N.F."/>
            <person name="Baker D."/>
            <person name="Gharbi K."/>
            <person name="Hall N."/>
            <person name="Watson M."/>
            <person name="Adriaenssens E.M."/>
            <person name="Foster-Nyarko E."/>
            <person name="Jarju S."/>
            <person name="Secka A."/>
            <person name="Antonio M."/>
            <person name="Oren A."/>
            <person name="Chaudhuri R.R."/>
            <person name="La Ragione R."/>
            <person name="Hildebrand F."/>
            <person name="Pallen M.J."/>
        </authorList>
    </citation>
    <scope>NUCLEOTIDE SEQUENCE</scope>
    <source>
        <strain evidence="2">ChiBcec2-4451</strain>
    </source>
</reference>
<dbReference type="InterPro" id="IPR023214">
    <property type="entry name" value="HAD_sf"/>
</dbReference>
<sequence length="398" mass="45870">MMSKKKLIIFTDSGDTIIDEGSEKRPYDEIVYEAECIPGAKETYQRLKKEGYTLILVADGYTESFDRVYRFQQLEDLFDARVTSEAVGAEKPSAKMFEAAMKAAGLTGRDKKRILMVGNNLSRDILGANRFGITSVLMRWSPRYPMEPETEEETPDYIINTPSELEALAARLEAQLEEEELAFALKYCPYIFFDKKEPIPLRRIGYQVFTSTSPSDSFPRTVQVKNGETVIEYAFFWDYDIQHMYDLEHIWVTVDSSGQICGCQASFHGQHLNMMWDRDNSLKTEDQTHVCLYSQPGKHAFMPHPDLFHLYPGLYSSCMEEAGIFGLDAPAPYRKDLPLTASQNQIIKEHIRETYAFCPSMEFVRLPVWENLLCPWESLKEEIPQRLKNECIRLGILF</sequence>